<name>A0ABS4NH02_9THEO</name>
<organism evidence="2 3">
    <name type="scientific">Thermoanaerobacterium butyriciformans</name>
    <dbReference type="NCBI Taxonomy" id="1702242"/>
    <lineage>
        <taxon>Bacteria</taxon>
        <taxon>Bacillati</taxon>
        <taxon>Bacillota</taxon>
        <taxon>Clostridia</taxon>
        <taxon>Thermoanaerobacterales</taxon>
        <taxon>Thermoanaerobacteraceae</taxon>
        <taxon>Thermoanaerobacterium</taxon>
    </lineage>
</organism>
<accession>A0ABS4NH02</accession>
<keyword evidence="1" id="KW-0472">Membrane</keyword>
<evidence type="ECO:0000313" key="2">
    <source>
        <dbReference type="EMBL" id="MBP2072948.1"/>
    </source>
</evidence>
<feature type="transmembrane region" description="Helical" evidence="1">
    <location>
        <begin position="6"/>
        <end position="28"/>
    </location>
</feature>
<keyword evidence="3" id="KW-1185">Reference proteome</keyword>
<dbReference type="Proteomes" id="UP001166402">
    <property type="component" value="Unassembled WGS sequence"/>
</dbReference>
<keyword evidence="1" id="KW-1133">Transmembrane helix</keyword>
<evidence type="ECO:0000313" key="3">
    <source>
        <dbReference type="Proteomes" id="UP001166402"/>
    </source>
</evidence>
<proteinExistence type="predicted"/>
<evidence type="ECO:0000256" key="1">
    <source>
        <dbReference type="SAM" id="Phobius"/>
    </source>
</evidence>
<sequence length="33" mass="3560">MNTFYTVGLAAGFLFGIILGLLISLCLIKEGRD</sequence>
<comment type="caution">
    <text evidence="2">The sequence shown here is derived from an EMBL/GenBank/DDBJ whole genome shotgun (WGS) entry which is preliminary data.</text>
</comment>
<reference evidence="2" key="1">
    <citation type="submission" date="2021-03" db="EMBL/GenBank/DDBJ databases">
        <title>Genomic Encyclopedia of Type Strains, Phase IV (KMG-IV): sequencing the most valuable type-strain genomes for metagenomic binning, comparative biology and taxonomic classification.</title>
        <authorList>
            <person name="Goeker M."/>
        </authorList>
    </citation>
    <scope>NUCLEOTIDE SEQUENCE</scope>
    <source>
        <strain evidence="2">DSM 101588</strain>
    </source>
</reference>
<dbReference type="EMBL" id="JAGGLT010000031">
    <property type="protein sequence ID" value="MBP2072948.1"/>
    <property type="molecule type" value="Genomic_DNA"/>
</dbReference>
<keyword evidence="1" id="KW-0812">Transmembrane</keyword>
<protein>
    <submittedName>
        <fullName evidence="2">Tetrahydromethanopterin S-methyltransferase subunit G</fullName>
    </submittedName>
</protein>
<gene>
    <name evidence="2" type="ORF">J2Z80_002492</name>
</gene>